<reference evidence="1 2" key="1">
    <citation type="submission" date="2017-05" db="EMBL/GenBank/DDBJ databases">
        <title>The genome sequence of the facultative intracellular pathogen Brucella melitensis KIV-L.</title>
        <authorList>
            <person name="Pisarenko S."/>
            <person name="Kovalev D."/>
            <person name="Khachaturova A."/>
            <person name="Kulichenko A."/>
        </authorList>
    </citation>
    <scope>NUCLEOTIDE SEQUENCE [LARGE SCALE GENOMIC DNA]</scope>
    <source>
        <strain evidence="1 2">KIV-L</strain>
    </source>
</reference>
<dbReference type="Proteomes" id="UP000216335">
    <property type="component" value="Unassembled WGS sequence"/>
</dbReference>
<comment type="caution">
    <text evidence="1">The sequence shown here is derived from an EMBL/GenBank/DDBJ whole genome shotgun (WGS) entry which is preliminary data.</text>
</comment>
<protein>
    <submittedName>
        <fullName evidence="1">Uncharacterized protein</fullName>
    </submittedName>
</protein>
<dbReference type="EMBL" id="NGJQ01000001">
    <property type="protein sequence ID" value="OZV64135.1"/>
    <property type="molecule type" value="Genomic_DNA"/>
</dbReference>
<dbReference type="AlphaFoldDB" id="A0AB36PZI7"/>
<evidence type="ECO:0000313" key="2">
    <source>
        <dbReference type="Proteomes" id="UP000216335"/>
    </source>
</evidence>
<gene>
    <name evidence="1" type="ORF">BI318_01465</name>
</gene>
<sequence length="74" mass="8042">MLICSYLILINKSVDGGGNIGTKLGRGVESRRTLGSHINSASQLYSGCLCCANRVTLWHSASYHWFPKSIAQSL</sequence>
<name>A0AB36PZI7_BRUML</name>
<proteinExistence type="predicted"/>
<organism evidence="1 2">
    <name type="scientific">Brucella melitensis</name>
    <dbReference type="NCBI Taxonomy" id="29459"/>
    <lineage>
        <taxon>Bacteria</taxon>
        <taxon>Pseudomonadati</taxon>
        <taxon>Pseudomonadota</taxon>
        <taxon>Alphaproteobacteria</taxon>
        <taxon>Hyphomicrobiales</taxon>
        <taxon>Brucellaceae</taxon>
        <taxon>Brucella/Ochrobactrum group</taxon>
        <taxon>Brucella</taxon>
    </lineage>
</organism>
<accession>A0AB36PZI7</accession>
<evidence type="ECO:0000313" key="1">
    <source>
        <dbReference type="EMBL" id="OZV64135.1"/>
    </source>
</evidence>